<dbReference type="Proteomes" id="UP000295718">
    <property type="component" value="Unassembled WGS sequence"/>
</dbReference>
<evidence type="ECO:0000313" key="1">
    <source>
        <dbReference type="EMBL" id="TCL57165.1"/>
    </source>
</evidence>
<dbReference type="EMBL" id="SLUO01000009">
    <property type="protein sequence ID" value="TCL57165.1"/>
    <property type="molecule type" value="Genomic_DNA"/>
</dbReference>
<comment type="caution">
    <text evidence="1">The sequence shown here is derived from an EMBL/GenBank/DDBJ whole genome shotgun (WGS) entry which is preliminary data.</text>
</comment>
<dbReference type="AlphaFoldDB" id="A0A4R1QWJ0"/>
<protein>
    <submittedName>
        <fullName evidence="1">Uncharacterized protein</fullName>
    </submittedName>
</protein>
<accession>A0A4R1QWJ0</accession>
<reference evidence="1 2" key="1">
    <citation type="submission" date="2019-03" db="EMBL/GenBank/DDBJ databases">
        <title>Genomic Encyclopedia of Type Strains, Phase IV (KMG-IV): sequencing the most valuable type-strain genomes for metagenomic binning, comparative biology and taxonomic classification.</title>
        <authorList>
            <person name="Goeker M."/>
        </authorList>
    </citation>
    <scope>NUCLEOTIDE SEQUENCE [LARGE SCALE GENOMIC DNA]</scope>
    <source>
        <strain evidence="1 2">DSM 100556</strain>
    </source>
</reference>
<gene>
    <name evidence="1" type="ORF">EDD76_10927</name>
</gene>
<name>A0A4R1QWJ0_9FIRM</name>
<evidence type="ECO:0000313" key="2">
    <source>
        <dbReference type="Proteomes" id="UP000295718"/>
    </source>
</evidence>
<dbReference type="STRING" id="1469948.GCA_000732725_03186"/>
<sequence length="65" mass="7711">MTLVKLLTKTFRDNTGRSIELYSILIEHNGETGLLYPLHEYQLKNHVMNRSYLYQLSSQYFTKAK</sequence>
<organism evidence="1 2">
    <name type="scientific">Kineothrix alysoides</name>
    <dbReference type="NCBI Taxonomy" id="1469948"/>
    <lineage>
        <taxon>Bacteria</taxon>
        <taxon>Bacillati</taxon>
        <taxon>Bacillota</taxon>
        <taxon>Clostridia</taxon>
        <taxon>Lachnospirales</taxon>
        <taxon>Lachnospiraceae</taxon>
        <taxon>Kineothrix</taxon>
    </lineage>
</organism>
<keyword evidence="2" id="KW-1185">Reference proteome</keyword>
<proteinExistence type="predicted"/>